<evidence type="ECO:0000256" key="2">
    <source>
        <dbReference type="ARBA" id="ARBA00022475"/>
    </source>
</evidence>
<accession>A0A328BYF6</accession>
<keyword evidence="2" id="KW-1003">Cell membrane</keyword>
<keyword evidence="9" id="KW-1185">Reference proteome</keyword>
<protein>
    <submittedName>
        <fullName evidence="8">Glycosyl transferase family 2</fullName>
    </submittedName>
</protein>
<organism evidence="8 9">
    <name type="scientific">Glaesserella australis</name>
    <dbReference type="NCBI Taxonomy" id="2094024"/>
    <lineage>
        <taxon>Bacteria</taxon>
        <taxon>Pseudomonadati</taxon>
        <taxon>Pseudomonadota</taxon>
        <taxon>Gammaproteobacteria</taxon>
        <taxon>Pasteurellales</taxon>
        <taxon>Pasteurellaceae</taxon>
        <taxon>Glaesserella</taxon>
    </lineage>
</organism>
<dbReference type="AlphaFoldDB" id="A0A328BYF6"/>
<evidence type="ECO:0000256" key="1">
    <source>
        <dbReference type="ARBA" id="ARBA00004533"/>
    </source>
</evidence>
<feature type="transmembrane region" description="Helical" evidence="7">
    <location>
        <begin position="28"/>
        <end position="46"/>
    </location>
</feature>
<evidence type="ECO:0000256" key="5">
    <source>
        <dbReference type="ARBA" id="ARBA00023136"/>
    </source>
</evidence>
<dbReference type="GO" id="GO:0016746">
    <property type="term" value="F:acyltransferase activity"/>
    <property type="evidence" value="ECO:0007669"/>
    <property type="project" value="UniProtKB-KW"/>
</dbReference>
<gene>
    <name evidence="8" type="ORF">C5N92_06000</name>
</gene>
<sequence>MSKQHWAKQNERGNRFFLALTRLIVKHFPLGGIRFVTFWVVFYFFLTSKKMRGYIQRYQEHLQAVFPETVLPRYAVFQQFLAFGEAITDRFAVWQRKIRYSDLIVDDADNLYADMDNPTGRGQILVCSHFGNIEICRALVGSGHHPNFHLNVLVHNRHAEEFNKALVEAGADELSLIQVEDLDAQKMLELAERIERGEWIAIAADRIPIRGDKTQAVEFLGKFANFPQGAWLLASLLKAPINTVFCIKEQGKYRLQLRRFSIGIQGRGKIREQNIQDAMQKYADLLAKECARNPLLWFNFYNFWDE</sequence>
<comment type="subcellular location">
    <subcellularLocation>
        <location evidence="1">Cell inner membrane</location>
    </subcellularLocation>
</comment>
<dbReference type="OrthoDB" id="9808633at2"/>
<evidence type="ECO:0000256" key="6">
    <source>
        <dbReference type="ARBA" id="ARBA00023315"/>
    </source>
</evidence>
<comment type="caution">
    <text evidence="8">The sequence shown here is derived from an EMBL/GenBank/DDBJ whole genome shotgun (WGS) entry which is preliminary data.</text>
</comment>
<keyword evidence="5 7" id="KW-0472">Membrane</keyword>
<name>A0A328BYF6_9PAST</name>
<keyword evidence="4 8" id="KW-0808">Transferase</keyword>
<proteinExistence type="predicted"/>
<dbReference type="PANTHER" id="PTHR30606">
    <property type="entry name" value="LIPID A BIOSYNTHESIS LAUROYL ACYLTRANSFERASE"/>
    <property type="match status" value="1"/>
</dbReference>
<evidence type="ECO:0000313" key="8">
    <source>
        <dbReference type="EMBL" id="RAL18691.1"/>
    </source>
</evidence>
<dbReference type="CDD" id="cd07984">
    <property type="entry name" value="LPLAT_LABLAT-like"/>
    <property type="match status" value="1"/>
</dbReference>
<keyword evidence="7" id="KW-0812">Transmembrane</keyword>
<dbReference type="GO" id="GO:0009247">
    <property type="term" value="P:glycolipid biosynthetic process"/>
    <property type="evidence" value="ECO:0007669"/>
    <property type="project" value="UniProtKB-ARBA"/>
</dbReference>
<reference evidence="9" key="1">
    <citation type="submission" date="2018-02" db="EMBL/GenBank/DDBJ databases">
        <title>Glaesserella australis sp. nov., isolated from the lungs of pigs.</title>
        <authorList>
            <person name="Turni C."/>
            <person name="Christensen H."/>
        </authorList>
    </citation>
    <scope>NUCLEOTIDE SEQUENCE [LARGE SCALE GENOMIC DNA]</scope>
    <source>
        <strain evidence="9">HS4635</strain>
    </source>
</reference>
<dbReference type="EMBL" id="PTPX01000013">
    <property type="protein sequence ID" value="RAL18691.1"/>
    <property type="molecule type" value="Genomic_DNA"/>
</dbReference>
<dbReference type="Proteomes" id="UP000248689">
    <property type="component" value="Unassembled WGS sequence"/>
</dbReference>
<keyword evidence="7" id="KW-1133">Transmembrane helix</keyword>
<dbReference type="PANTHER" id="PTHR30606:SF9">
    <property type="entry name" value="LIPID A BIOSYNTHESIS LAUROYLTRANSFERASE"/>
    <property type="match status" value="1"/>
</dbReference>
<dbReference type="Pfam" id="PF03279">
    <property type="entry name" value="Lip_A_acyltrans"/>
    <property type="match status" value="1"/>
</dbReference>
<evidence type="ECO:0000256" key="4">
    <source>
        <dbReference type="ARBA" id="ARBA00022679"/>
    </source>
</evidence>
<dbReference type="GO" id="GO:0005886">
    <property type="term" value="C:plasma membrane"/>
    <property type="evidence" value="ECO:0007669"/>
    <property type="project" value="UniProtKB-SubCell"/>
</dbReference>
<keyword evidence="3" id="KW-0997">Cell inner membrane</keyword>
<dbReference type="InterPro" id="IPR004960">
    <property type="entry name" value="LipA_acyltrans"/>
</dbReference>
<evidence type="ECO:0000256" key="7">
    <source>
        <dbReference type="SAM" id="Phobius"/>
    </source>
</evidence>
<evidence type="ECO:0000313" key="9">
    <source>
        <dbReference type="Proteomes" id="UP000248689"/>
    </source>
</evidence>
<dbReference type="RefSeq" id="WP_111749952.1">
    <property type="nucleotide sequence ID" value="NZ_PTPX01000013.1"/>
</dbReference>
<evidence type="ECO:0000256" key="3">
    <source>
        <dbReference type="ARBA" id="ARBA00022519"/>
    </source>
</evidence>
<keyword evidence="6" id="KW-0012">Acyltransferase</keyword>